<gene>
    <name evidence="1" type="ORF">FNK824_LOCUS40514</name>
</gene>
<accession>A0A820HR37</accession>
<organism evidence="1 2">
    <name type="scientific">Rotaria sordida</name>
    <dbReference type="NCBI Taxonomy" id="392033"/>
    <lineage>
        <taxon>Eukaryota</taxon>
        <taxon>Metazoa</taxon>
        <taxon>Spiralia</taxon>
        <taxon>Gnathifera</taxon>
        <taxon>Rotifera</taxon>
        <taxon>Eurotatoria</taxon>
        <taxon>Bdelloidea</taxon>
        <taxon>Philodinida</taxon>
        <taxon>Philodinidae</taxon>
        <taxon>Rotaria</taxon>
    </lineage>
</organism>
<dbReference type="AlphaFoldDB" id="A0A820HR37"/>
<reference evidence="1" key="1">
    <citation type="submission" date="2021-02" db="EMBL/GenBank/DDBJ databases">
        <authorList>
            <person name="Nowell W R."/>
        </authorList>
    </citation>
    <scope>NUCLEOTIDE SEQUENCE</scope>
</reference>
<protein>
    <submittedName>
        <fullName evidence="1">Uncharacterized protein</fullName>
    </submittedName>
</protein>
<proteinExistence type="predicted"/>
<name>A0A820HR37_9BILA</name>
<dbReference type="EMBL" id="CAJOBE010032659">
    <property type="protein sequence ID" value="CAF4297514.1"/>
    <property type="molecule type" value="Genomic_DNA"/>
</dbReference>
<feature type="non-terminal residue" evidence="1">
    <location>
        <position position="1"/>
    </location>
</feature>
<evidence type="ECO:0000313" key="1">
    <source>
        <dbReference type="EMBL" id="CAF4297514.1"/>
    </source>
</evidence>
<evidence type="ECO:0000313" key="2">
    <source>
        <dbReference type="Proteomes" id="UP000663874"/>
    </source>
</evidence>
<dbReference type="Proteomes" id="UP000663874">
    <property type="component" value="Unassembled WGS sequence"/>
</dbReference>
<sequence>GNIYSSSNLSDSRITVKVQPKHLKFSP</sequence>
<comment type="caution">
    <text evidence="1">The sequence shown here is derived from an EMBL/GenBank/DDBJ whole genome shotgun (WGS) entry which is preliminary data.</text>
</comment>